<sequence length="101" mass="10979">MKALSEGTQYFQGSSVNSDGRTDDGDHNIAHCVIVDLKWLEPIPVTLGLLQADSSDRVTRIGLKSPHGDMNRLLATSADSCHSRVTSSRFMSSWGDFKPTG</sequence>
<accession>A0A9D4QKH8</accession>
<reference evidence="2" key="1">
    <citation type="journal article" date="2019" name="bioRxiv">
        <title>The Genome of the Zebra Mussel, Dreissena polymorpha: A Resource for Invasive Species Research.</title>
        <authorList>
            <person name="McCartney M.A."/>
            <person name="Auch B."/>
            <person name="Kono T."/>
            <person name="Mallez S."/>
            <person name="Zhang Y."/>
            <person name="Obille A."/>
            <person name="Becker A."/>
            <person name="Abrahante J.E."/>
            <person name="Garbe J."/>
            <person name="Badalamenti J.P."/>
            <person name="Herman A."/>
            <person name="Mangelson H."/>
            <person name="Liachko I."/>
            <person name="Sullivan S."/>
            <person name="Sone E.D."/>
            <person name="Koren S."/>
            <person name="Silverstein K.A.T."/>
            <person name="Beckman K.B."/>
            <person name="Gohl D.M."/>
        </authorList>
    </citation>
    <scope>NUCLEOTIDE SEQUENCE</scope>
    <source>
        <strain evidence="2">Duluth1</strain>
        <tissue evidence="2">Whole animal</tissue>
    </source>
</reference>
<name>A0A9D4QKH8_DREPO</name>
<proteinExistence type="predicted"/>
<dbReference type="AlphaFoldDB" id="A0A9D4QKH8"/>
<keyword evidence="3" id="KW-1185">Reference proteome</keyword>
<feature type="compositionally biased region" description="Polar residues" evidence="1">
    <location>
        <begin position="1"/>
        <end position="19"/>
    </location>
</feature>
<evidence type="ECO:0000313" key="2">
    <source>
        <dbReference type="EMBL" id="KAH3834703.1"/>
    </source>
</evidence>
<feature type="region of interest" description="Disordered" evidence="1">
    <location>
        <begin position="1"/>
        <end position="23"/>
    </location>
</feature>
<gene>
    <name evidence="2" type="ORF">DPMN_108038</name>
</gene>
<evidence type="ECO:0000313" key="3">
    <source>
        <dbReference type="Proteomes" id="UP000828390"/>
    </source>
</evidence>
<dbReference type="Proteomes" id="UP000828390">
    <property type="component" value="Unassembled WGS sequence"/>
</dbReference>
<evidence type="ECO:0000256" key="1">
    <source>
        <dbReference type="SAM" id="MobiDB-lite"/>
    </source>
</evidence>
<organism evidence="2 3">
    <name type="scientific">Dreissena polymorpha</name>
    <name type="common">Zebra mussel</name>
    <name type="synonym">Mytilus polymorpha</name>
    <dbReference type="NCBI Taxonomy" id="45954"/>
    <lineage>
        <taxon>Eukaryota</taxon>
        <taxon>Metazoa</taxon>
        <taxon>Spiralia</taxon>
        <taxon>Lophotrochozoa</taxon>
        <taxon>Mollusca</taxon>
        <taxon>Bivalvia</taxon>
        <taxon>Autobranchia</taxon>
        <taxon>Heteroconchia</taxon>
        <taxon>Euheterodonta</taxon>
        <taxon>Imparidentia</taxon>
        <taxon>Neoheterodontei</taxon>
        <taxon>Myida</taxon>
        <taxon>Dreissenoidea</taxon>
        <taxon>Dreissenidae</taxon>
        <taxon>Dreissena</taxon>
    </lineage>
</organism>
<comment type="caution">
    <text evidence="2">The sequence shown here is derived from an EMBL/GenBank/DDBJ whole genome shotgun (WGS) entry which is preliminary data.</text>
</comment>
<reference evidence="2" key="2">
    <citation type="submission" date="2020-11" db="EMBL/GenBank/DDBJ databases">
        <authorList>
            <person name="McCartney M.A."/>
            <person name="Auch B."/>
            <person name="Kono T."/>
            <person name="Mallez S."/>
            <person name="Becker A."/>
            <person name="Gohl D.M."/>
            <person name="Silverstein K.A.T."/>
            <person name="Koren S."/>
            <person name="Bechman K.B."/>
            <person name="Herman A."/>
            <person name="Abrahante J.E."/>
            <person name="Garbe J."/>
        </authorList>
    </citation>
    <scope>NUCLEOTIDE SEQUENCE</scope>
    <source>
        <strain evidence="2">Duluth1</strain>
        <tissue evidence="2">Whole animal</tissue>
    </source>
</reference>
<dbReference type="EMBL" id="JAIWYP010000004">
    <property type="protein sequence ID" value="KAH3834703.1"/>
    <property type="molecule type" value="Genomic_DNA"/>
</dbReference>
<protein>
    <submittedName>
        <fullName evidence="2">Uncharacterized protein</fullName>
    </submittedName>
</protein>